<keyword evidence="21" id="KW-0458">Lysosome</keyword>
<name>A0A667I3R6_LYNCA</name>
<protein>
    <recommendedName>
        <fullName evidence="27">5'-3' exonuclease PLD3</fullName>
        <ecNumber evidence="26">3.1.16.1</ecNumber>
    </recommendedName>
    <alternativeName>
        <fullName evidence="36">(S,S)-bis(monoacylglycero)phosphate synthase PLD3</fullName>
    </alternativeName>
    <alternativeName>
        <fullName evidence="28">Phospholipase D3</fullName>
    </alternativeName>
</protein>
<keyword evidence="13" id="KW-0735">Signal-anchor</keyword>
<feature type="domain" description="PLD phosphodiesterase" evidence="39">
    <location>
        <begin position="648"/>
        <end position="674"/>
    </location>
</feature>
<evidence type="ECO:0000256" key="31">
    <source>
        <dbReference type="ARBA" id="ARBA00049874"/>
    </source>
</evidence>
<dbReference type="Ensembl" id="ENSLCNT00005029717.1">
    <property type="protein sequence ID" value="ENSLCNP00005026595.1"/>
    <property type="gene ID" value="ENSLCNG00005017305.1"/>
</dbReference>
<evidence type="ECO:0000313" key="40">
    <source>
        <dbReference type="Ensembl" id="ENSLCNP00005026595.1"/>
    </source>
</evidence>
<comment type="catalytic activity">
    <reaction evidence="30">
        <text>a ribonucleoside 3'-phosphate-2'-3'-cyclophospho-GMP + H2O = a ribonucleoside 3'-phosphate + 2',3'-cyclophospho-GMP + H(+)</text>
        <dbReference type="Rhea" id="RHEA:81319"/>
        <dbReference type="ChEBI" id="CHEBI:13197"/>
        <dbReference type="ChEBI" id="CHEBI:15377"/>
        <dbReference type="ChEBI" id="CHEBI:15378"/>
        <dbReference type="ChEBI" id="CHEBI:60837"/>
        <dbReference type="ChEBI" id="CHEBI:231870"/>
    </reaction>
    <physiologicalReaction direction="left-to-right" evidence="30">
        <dbReference type="Rhea" id="RHEA:81320"/>
    </physiologicalReaction>
</comment>
<dbReference type="GO" id="GO:0031901">
    <property type="term" value="C:early endosome membrane"/>
    <property type="evidence" value="ECO:0007669"/>
    <property type="project" value="UniProtKB-SubCell"/>
</dbReference>
<evidence type="ECO:0000256" key="17">
    <source>
        <dbReference type="ARBA" id="ARBA00023136"/>
    </source>
</evidence>
<comment type="catalytic activity">
    <reaction evidence="32">
        <text>a 5'-end 5'-dephospho-ribonucleotidyl-ribonucleotide-RNA + H2O = a ribonucleoside 3'-phosphate + a 5'-end dephospho-ribonucleoside-RNA + H(+)</text>
        <dbReference type="Rhea" id="RHEA:81375"/>
        <dbReference type="Rhea" id="RHEA-COMP:13936"/>
        <dbReference type="Rhea" id="RHEA-COMP:19670"/>
        <dbReference type="ChEBI" id="CHEBI:13197"/>
        <dbReference type="ChEBI" id="CHEBI:15377"/>
        <dbReference type="ChEBI" id="CHEBI:15378"/>
        <dbReference type="ChEBI" id="CHEBI:138284"/>
        <dbReference type="ChEBI" id="CHEBI:231871"/>
    </reaction>
    <physiologicalReaction direction="left-to-right" evidence="32">
        <dbReference type="Rhea" id="RHEA:81376"/>
    </physiologicalReaction>
</comment>
<evidence type="ECO:0000256" key="15">
    <source>
        <dbReference type="ARBA" id="ARBA00023034"/>
    </source>
</evidence>
<evidence type="ECO:0000256" key="22">
    <source>
        <dbReference type="ARBA" id="ARBA00023264"/>
    </source>
</evidence>
<keyword evidence="5 38" id="KW-0812">Transmembrane</keyword>
<dbReference type="Gene3D" id="3.30.870.10">
    <property type="entry name" value="Endonuclease Chain A"/>
    <property type="match status" value="2"/>
</dbReference>
<evidence type="ECO:0000256" key="36">
    <source>
        <dbReference type="ARBA" id="ARBA00050052"/>
    </source>
</evidence>
<keyword evidence="19" id="KW-0325">Glycoprotein</keyword>
<evidence type="ECO:0000256" key="24">
    <source>
        <dbReference type="ARBA" id="ARBA00037797"/>
    </source>
</evidence>
<evidence type="ECO:0000256" key="10">
    <source>
        <dbReference type="ARBA" id="ARBA00022824"/>
    </source>
</evidence>
<dbReference type="SMART" id="SM00155">
    <property type="entry name" value="PLDc"/>
    <property type="match status" value="2"/>
</dbReference>
<evidence type="ECO:0000256" key="26">
    <source>
        <dbReference type="ARBA" id="ARBA00039059"/>
    </source>
</evidence>
<evidence type="ECO:0000256" key="38">
    <source>
        <dbReference type="SAM" id="Phobius"/>
    </source>
</evidence>
<evidence type="ECO:0000256" key="29">
    <source>
        <dbReference type="ARBA" id="ARBA00049871"/>
    </source>
</evidence>
<feature type="compositionally biased region" description="Pro residues" evidence="37">
    <location>
        <begin position="79"/>
        <end position="97"/>
    </location>
</feature>
<dbReference type="GO" id="GO:0000139">
    <property type="term" value="C:Golgi membrane"/>
    <property type="evidence" value="ECO:0007669"/>
    <property type="project" value="UniProtKB-SubCell"/>
</dbReference>
<feature type="compositionally biased region" description="Basic and acidic residues" evidence="37">
    <location>
        <begin position="18"/>
        <end position="36"/>
    </location>
</feature>
<keyword evidence="41" id="KW-1185">Reference proteome</keyword>
<dbReference type="GO" id="GO:0045145">
    <property type="term" value="F:single-stranded DNA 5'-3' DNA exonuclease activity"/>
    <property type="evidence" value="ECO:0007669"/>
    <property type="project" value="UniProtKB-ARBA"/>
</dbReference>
<keyword evidence="18" id="KW-1015">Disulfide bond</keyword>
<evidence type="ECO:0000256" key="27">
    <source>
        <dbReference type="ARBA" id="ARBA00039647"/>
    </source>
</evidence>
<dbReference type="FunFam" id="3.30.870.10:FF:000013">
    <property type="entry name" value="phospholipase D3 isoform X1"/>
    <property type="match status" value="1"/>
</dbReference>
<reference evidence="40" key="1">
    <citation type="submission" date="2025-08" db="UniProtKB">
        <authorList>
            <consortium name="Ensembl"/>
        </authorList>
    </citation>
    <scope>IDENTIFICATION</scope>
</reference>
<comment type="catalytic activity">
    <reaction evidence="33">
        <text>a 5'-end 5'-phospho-2'-deoxyribonucleotide in single-stranded DNA + H2O = a 5'-end 5'-dephospho-2'-deoxyribonucleotide in single-stranded DNA + phosphate</text>
        <dbReference type="Rhea" id="RHEA:82335"/>
        <dbReference type="Rhea" id="RHEA-COMP:19868"/>
        <dbReference type="Rhea" id="RHEA-COMP:19869"/>
        <dbReference type="ChEBI" id="CHEBI:15377"/>
        <dbReference type="ChEBI" id="CHEBI:43474"/>
        <dbReference type="ChEBI" id="CHEBI:136412"/>
        <dbReference type="ChEBI" id="CHEBI:136416"/>
    </reaction>
    <physiologicalReaction direction="left-to-right" evidence="33">
        <dbReference type="Rhea" id="RHEA:82336"/>
    </physiologicalReaction>
</comment>
<organism evidence="40 41">
    <name type="scientific">Lynx canadensis</name>
    <name type="common">Canada lynx</name>
    <name type="synonym">Felis canadensis</name>
    <dbReference type="NCBI Taxonomy" id="61383"/>
    <lineage>
        <taxon>Eukaryota</taxon>
        <taxon>Metazoa</taxon>
        <taxon>Chordata</taxon>
        <taxon>Craniata</taxon>
        <taxon>Vertebrata</taxon>
        <taxon>Euteleostomi</taxon>
        <taxon>Mammalia</taxon>
        <taxon>Eutheria</taxon>
        <taxon>Laurasiatheria</taxon>
        <taxon>Carnivora</taxon>
        <taxon>Feliformia</taxon>
        <taxon>Felidae</taxon>
        <taxon>Felinae</taxon>
        <taxon>Lynx</taxon>
    </lineage>
</organism>
<evidence type="ECO:0000256" key="5">
    <source>
        <dbReference type="ARBA" id="ARBA00022692"/>
    </source>
</evidence>
<evidence type="ECO:0000256" key="23">
    <source>
        <dbReference type="ARBA" id="ARBA00035759"/>
    </source>
</evidence>
<feature type="compositionally biased region" description="Pro residues" evidence="37">
    <location>
        <begin position="47"/>
        <end position="71"/>
    </location>
</feature>
<comment type="similarity">
    <text evidence="4">Belongs to the phospholipase D family.</text>
</comment>
<comment type="catalytic activity">
    <reaction evidence="23">
        <text>Exonucleolytic cleavage in the 5'- to 3'-direction to yield nucleoside 3'-phosphates.</text>
        <dbReference type="EC" id="3.1.16.1"/>
    </reaction>
</comment>
<feature type="region of interest" description="Disordered" evidence="37">
    <location>
        <begin position="18"/>
        <end position="131"/>
    </location>
</feature>
<sequence length="727" mass="79901">MLCQILAPILQRRKLRFRERSRLSGPHSDAENDSRTRTPSIPSASGPVPPPMARASPDPPCPRPLAPPALPPRRRQLSDPPPSARLPAPEAPPPSPEAGPTDRGRSSPPGRHQRECGRNRHVTSHGLPGASLRPALARSAANEKGTCLAPASPQSCRSAPVRGGGGRAGLQPARCVRGWVPEWETRSAESGVQRDEAGPGTPQSNLSDAECLGREFGDPDTPTCPAWAPHIPWLPGKMKPKLMYQELKVPAEEPANELPMNEIEAWKAAEKKARWVLLVLILAVVGFGALMTQLFLWEYGDLHLFGPNQRPAPCYDPCEAVLVESIPEGLDFPNASTSNPSTSQAWLGLLAGAHSSLDIASFYWTLTNNDTHTQEPSAQQGEEVLRQLQALAPQGVKVRIAVSKPNGPQPQADLQTLLQSGAQVRMVDMQKLTHGVLHTKFWVVDQTHFYIGSANMDWRSLTQVKELGVVMYNCSCLARDLTKIFEAYWYLGQAGSSIPSTWPRPYDTRYNQETPMEICLNGTPALAYLASAPPPLCPSGRTPDLKALLNVVDNARSFIYVAVMNYLPTMEFSHPRRFWPAIDDGLRRAAYERGVKVRLLVSCWGHSEPSMRAFLHSLAALRDNHTHSDIQVKLFVVPADEAQTRIPYARVNHNKYMVTERATYIGTSNWSGSYFTETAGTSLLVTQNGRGGLRSQLEAVFLRDWDSPYSHDLDTSADSVGNACRLL</sequence>
<dbReference type="GO" id="GO:0002376">
    <property type="term" value="P:immune system process"/>
    <property type="evidence" value="ECO:0007669"/>
    <property type="project" value="UniProtKB-KW"/>
</dbReference>
<evidence type="ECO:0000256" key="33">
    <source>
        <dbReference type="ARBA" id="ARBA00049916"/>
    </source>
</evidence>
<evidence type="ECO:0000256" key="14">
    <source>
        <dbReference type="ARBA" id="ARBA00022989"/>
    </source>
</evidence>
<evidence type="ECO:0000256" key="16">
    <source>
        <dbReference type="ARBA" id="ARBA00023098"/>
    </source>
</evidence>
<keyword evidence="20" id="KW-0395">Inflammatory response</keyword>
<keyword evidence="22" id="KW-1208">Phospholipid metabolism</keyword>
<comment type="catalytic activity">
    <reaction evidence="29">
        <text>3-lyso-sn-glycero-1-phospho-(3'-(9Z-octadecenoyl)-1'-sn-glycerol) + 1-(9Z-octadecenoyl)-sn-glycerol = 3-(9Z-octadecenoyl)-sn-glycero-1-phospho-(3'-(9Z-octadecenoyl)-1'-sn-glycerol) + glycerol</text>
        <dbReference type="Rhea" id="RHEA:82567"/>
        <dbReference type="ChEBI" id="CHEBI:17754"/>
        <dbReference type="ChEBI" id="CHEBI:75757"/>
        <dbReference type="ChEBI" id="CHEBI:139150"/>
        <dbReference type="ChEBI" id="CHEBI:232394"/>
    </reaction>
    <physiologicalReaction direction="left-to-right" evidence="29">
        <dbReference type="Rhea" id="RHEA:82568"/>
    </physiologicalReaction>
</comment>
<dbReference type="GO" id="GO:0043202">
    <property type="term" value="C:lysosomal lumen"/>
    <property type="evidence" value="ECO:0007669"/>
    <property type="project" value="UniProtKB-SubCell"/>
</dbReference>
<evidence type="ECO:0000256" key="3">
    <source>
        <dbReference type="ARBA" id="ARBA00004648"/>
    </source>
</evidence>
<keyword evidence="12" id="KW-0391">Immunity</keyword>
<keyword evidence="14 38" id="KW-1133">Transmembrane helix</keyword>
<accession>A0A667I3R6</accession>
<keyword evidence="8" id="KW-0967">Endosome</keyword>
<evidence type="ECO:0000256" key="37">
    <source>
        <dbReference type="SAM" id="MobiDB-lite"/>
    </source>
</evidence>
<proteinExistence type="inferred from homology"/>
<evidence type="ECO:0000256" key="8">
    <source>
        <dbReference type="ARBA" id="ARBA00022753"/>
    </source>
</evidence>
<keyword evidence="10" id="KW-0256">Endoplasmic reticulum</keyword>
<dbReference type="GO" id="GO:0006954">
    <property type="term" value="P:inflammatory response"/>
    <property type="evidence" value="ECO:0007669"/>
    <property type="project" value="UniProtKB-KW"/>
</dbReference>
<feature type="compositionally biased region" description="Basic and acidic residues" evidence="37">
    <location>
        <begin position="185"/>
        <end position="197"/>
    </location>
</feature>
<dbReference type="GO" id="GO:0031902">
    <property type="term" value="C:late endosome membrane"/>
    <property type="evidence" value="ECO:0007669"/>
    <property type="project" value="UniProtKB-SubCell"/>
</dbReference>
<dbReference type="SUPFAM" id="SSF56024">
    <property type="entry name" value="Phospholipase D/nuclease"/>
    <property type="match status" value="2"/>
</dbReference>
<evidence type="ECO:0000256" key="25">
    <source>
        <dbReference type="ARBA" id="ARBA00037858"/>
    </source>
</evidence>
<dbReference type="PANTHER" id="PTHR10185:SF16">
    <property type="entry name" value="5'-3' EXONUCLEASE PLD3"/>
    <property type="match status" value="1"/>
</dbReference>
<dbReference type="CDD" id="cd09144">
    <property type="entry name" value="PLDc_vPLD3_1"/>
    <property type="match status" value="1"/>
</dbReference>
<dbReference type="Proteomes" id="UP000472241">
    <property type="component" value="Unplaced"/>
</dbReference>
<keyword evidence="6" id="KW-0540">Nuclease</keyword>
<evidence type="ECO:0000256" key="18">
    <source>
        <dbReference type="ARBA" id="ARBA00023157"/>
    </source>
</evidence>
<evidence type="ECO:0000256" key="13">
    <source>
        <dbReference type="ARBA" id="ARBA00022968"/>
    </source>
</evidence>
<dbReference type="Pfam" id="PF13918">
    <property type="entry name" value="PLDc_3"/>
    <property type="match status" value="1"/>
</dbReference>
<evidence type="ECO:0000259" key="39">
    <source>
        <dbReference type="PROSITE" id="PS50035"/>
    </source>
</evidence>
<feature type="transmembrane region" description="Helical" evidence="38">
    <location>
        <begin position="275"/>
        <end position="297"/>
    </location>
</feature>
<dbReference type="PROSITE" id="PS50035">
    <property type="entry name" value="PLD"/>
    <property type="match status" value="2"/>
</dbReference>
<evidence type="ECO:0000256" key="4">
    <source>
        <dbReference type="ARBA" id="ARBA00008664"/>
    </source>
</evidence>
<comment type="catalytic activity">
    <reaction evidence="31">
        <text>a 5'-end 5'-dephospho-2'-deoxyribonucleotidyl-2'-deoxyribonucleotide in single-stranded DNA + H2O = a 5'-end dephospho-2'-deoxyribonucleoside in single-stranded DNA + a 2'-deoxyribonucleoside 3'-phosphate + H(+)</text>
        <dbReference type="Rhea" id="RHEA:81379"/>
        <dbReference type="Rhea" id="RHEA-COMP:19701"/>
        <dbReference type="Rhea" id="RHEA-COMP:19702"/>
        <dbReference type="ChEBI" id="CHEBI:15377"/>
        <dbReference type="ChEBI" id="CHEBI:15378"/>
        <dbReference type="ChEBI" id="CHEBI:131705"/>
        <dbReference type="ChEBI" id="CHEBI:136416"/>
        <dbReference type="ChEBI" id="CHEBI:231873"/>
    </reaction>
    <physiologicalReaction direction="left-to-right" evidence="31">
        <dbReference type="Rhea" id="RHEA:81380"/>
    </physiologicalReaction>
</comment>
<evidence type="ECO:0000313" key="41">
    <source>
        <dbReference type="Proteomes" id="UP000472241"/>
    </source>
</evidence>
<feature type="domain" description="PLD phosphodiesterase" evidence="39">
    <location>
        <begin position="433"/>
        <end position="460"/>
    </location>
</feature>
<comment type="catalytic activity">
    <reaction evidence="34">
        <text>an (R,S)-glycero-3-phospho-(3'-acyl-1'-glycerol) + a 1-acyl-sn-glycerol = a 3-acyl-sn-glycero-1-phospho-(3'-acyl-1'-sn-glycerol) + glycerol</text>
        <dbReference type="Rhea" id="RHEA:82563"/>
        <dbReference type="ChEBI" id="CHEBI:17754"/>
        <dbReference type="ChEBI" id="CHEBI:64683"/>
        <dbReference type="ChEBI" id="CHEBI:77717"/>
        <dbReference type="ChEBI" id="CHEBI:232393"/>
    </reaction>
    <physiologicalReaction direction="left-to-right" evidence="34">
        <dbReference type="Rhea" id="RHEA:82564"/>
    </physiologicalReaction>
</comment>
<keyword evidence="7" id="KW-0677">Repeat</keyword>
<evidence type="ECO:0000256" key="1">
    <source>
        <dbReference type="ARBA" id="ARBA00004227"/>
    </source>
</evidence>
<dbReference type="AlphaFoldDB" id="A0A667I3R6"/>
<evidence type="ECO:0000256" key="11">
    <source>
        <dbReference type="ARBA" id="ARBA00022839"/>
    </source>
</evidence>
<evidence type="ECO:0000256" key="21">
    <source>
        <dbReference type="ARBA" id="ARBA00023228"/>
    </source>
</evidence>
<comment type="subcellular location">
    <subcellularLocation>
        <location evidence="25">Early endosome membrane</location>
        <topology evidence="25">Single-pass type II membrane protein</topology>
    </subcellularLocation>
    <subcellularLocation>
        <location evidence="3">Endoplasmic reticulum membrane</location>
        <topology evidence="3">Single-pass type II membrane protein</topology>
    </subcellularLocation>
    <subcellularLocation>
        <location evidence="2">Golgi apparatus membrane</location>
        <topology evidence="2">Single-pass type II membrane protein</topology>
    </subcellularLocation>
    <subcellularLocation>
        <location evidence="24">Late endosome membrane</location>
        <topology evidence="24">Single-pass type II membrane protein</topology>
    </subcellularLocation>
    <subcellularLocation>
        <location evidence="1">Lysosome lumen</location>
    </subcellularLocation>
</comment>
<keyword evidence="16" id="KW-0443">Lipid metabolism</keyword>
<dbReference type="InterPro" id="IPR050874">
    <property type="entry name" value="Diverse_PLD-related"/>
</dbReference>
<dbReference type="GO" id="GO:0006629">
    <property type="term" value="P:lipid metabolic process"/>
    <property type="evidence" value="ECO:0007669"/>
    <property type="project" value="UniProtKB-KW"/>
</dbReference>
<evidence type="ECO:0000256" key="9">
    <source>
        <dbReference type="ARBA" id="ARBA00022801"/>
    </source>
</evidence>
<evidence type="ECO:0000256" key="32">
    <source>
        <dbReference type="ARBA" id="ARBA00049884"/>
    </source>
</evidence>
<keyword evidence="9" id="KW-0378">Hydrolase</keyword>
<feature type="region of interest" description="Disordered" evidence="37">
    <location>
        <begin position="146"/>
        <end position="170"/>
    </location>
</feature>
<dbReference type="PANTHER" id="PTHR10185">
    <property type="entry name" value="PHOSPHOLIPASE D - RELATED"/>
    <property type="match status" value="1"/>
</dbReference>
<evidence type="ECO:0000256" key="12">
    <source>
        <dbReference type="ARBA" id="ARBA00022859"/>
    </source>
</evidence>
<dbReference type="InterPro" id="IPR032803">
    <property type="entry name" value="PLDc_3"/>
</dbReference>
<evidence type="ECO:0000256" key="20">
    <source>
        <dbReference type="ARBA" id="ARBA00023198"/>
    </source>
</evidence>
<evidence type="ECO:0000256" key="34">
    <source>
        <dbReference type="ARBA" id="ARBA00049926"/>
    </source>
</evidence>
<dbReference type="EC" id="3.1.16.1" evidence="26"/>
<evidence type="ECO:0000256" key="6">
    <source>
        <dbReference type="ARBA" id="ARBA00022722"/>
    </source>
</evidence>
<reference evidence="40" key="2">
    <citation type="submission" date="2025-09" db="UniProtKB">
        <authorList>
            <consortium name="Ensembl"/>
        </authorList>
    </citation>
    <scope>IDENTIFICATION</scope>
</reference>
<feature type="region of interest" description="Disordered" evidence="37">
    <location>
        <begin position="185"/>
        <end position="215"/>
    </location>
</feature>
<evidence type="ECO:0000256" key="35">
    <source>
        <dbReference type="ARBA" id="ARBA00049996"/>
    </source>
</evidence>
<evidence type="ECO:0000256" key="19">
    <source>
        <dbReference type="ARBA" id="ARBA00023180"/>
    </source>
</evidence>
<gene>
    <name evidence="40" type="primary">PLD3</name>
</gene>
<dbReference type="InterPro" id="IPR001736">
    <property type="entry name" value="PLipase_D/transphosphatidylase"/>
</dbReference>
<evidence type="ECO:0000256" key="2">
    <source>
        <dbReference type="ARBA" id="ARBA00004323"/>
    </source>
</evidence>
<evidence type="ECO:0000256" key="7">
    <source>
        <dbReference type="ARBA" id="ARBA00022737"/>
    </source>
</evidence>
<keyword evidence="15" id="KW-0333">Golgi apparatus</keyword>
<evidence type="ECO:0000256" key="28">
    <source>
        <dbReference type="ARBA" id="ARBA00041681"/>
    </source>
</evidence>
<dbReference type="GO" id="GO:0005789">
    <property type="term" value="C:endoplasmic reticulum membrane"/>
    <property type="evidence" value="ECO:0007669"/>
    <property type="project" value="UniProtKB-SubCell"/>
</dbReference>
<keyword evidence="17 38" id="KW-0472">Membrane</keyword>
<evidence type="ECO:0000256" key="30">
    <source>
        <dbReference type="ARBA" id="ARBA00049873"/>
    </source>
</evidence>
<keyword evidence="11" id="KW-0269">Exonuclease</keyword>
<dbReference type="FunFam" id="3.30.870.10:FF:000019">
    <property type="entry name" value="phospholipase D3 isoform X1"/>
    <property type="match status" value="1"/>
</dbReference>
<comment type="subunit">
    <text evidence="35">Homodimer. Interacts with APP.</text>
</comment>